<dbReference type="Proteomes" id="UP001630127">
    <property type="component" value="Unassembled WGS sequence"/>
</dbReference>
<evidence type="ECO:0008006" key="3">
    <source>
        <dbReference type="Google" id="ProtNLM"/>
    </source>
</evidence>
<dbReference type="InterPro" id="IPR046348">
    <property type="entry name" value="SIS_dom_sf"/>
</dbReference>
<dbReference type="AlphaFoldDB" id="A0ABD3B7A6"/>
<proteinExistence type="predicted"/>
<dbReference type="PANTHER" id="PTHR10937:SF0">
    <property type="entry name" value="GLUTAMINE--FRUCTOSE-6-PHOSPHATE TRANSAMINASE (ISOMERIZING)"/>
    <property type="match status" value="1"/>
</dbReference>
<evidence type="ECO:0000313" key="2">
    <source>
        <dbReference type="Proteomes" id="UP001630127"/>
    </source>
</evidence>
<keyword evidence="2" id="KW-1185">Reference proteome</keyword>
<gene>
    <name evidence="1" type="ORF">ACH5RR_002514</name>
</gene>
<accession>A0ABD3B7A6</accession>
<name>A0ABD3B7A6_9GENT</name>
<comment type="caution">
    <text evidence="1">The sequence shown here is derived from an EMBL/GenBank/DDBJ whole genome shotgun (WGS) entry which is preliminary data.</text>
</comment>
<protein>
    <recommendedName>
        <fullName evidence="3">SIS domain-containing protein</fullName>
    </recommendedName>
</protein>
<dbReference type="PANTHER" id="PTHR10937">
    <property type="entry name" value="GLUCOSAMINE--FRUCTOSE-6-PHOSPHATE AMINOTRANSFERASE, ISOMERIZING"/>
    <property type="match status" value="1"/>
</dbReference>
<organism evidence="1 2">
    <name type="scientific">Cinchona calisaya</name>
    <dbReference type="NCBI Taxonomy" id="153742"/>
    <lineage>
        <taxon>Eukaryota</taxon>
        <taxon>Viridiplantae</taxon>
        <taxon>Streptophyta</taxon>
        <taxon>Embryophyta</taxon>
        <taxon>Tracheophyta</taxon>
        <taxon>Spermatophyta</taxon>
        <taxon>Magnoliopsida</taxon>
        <taxon>eudicotyledons</taxon>
        <taxon>Gunneridae</taxon>
        <taxon>Pentapetalae</taxon>
        <taxon>asterids</taxon>
        <taxon>lamiids</taxon>
        <taxon>Gentianales</taxon>
        <taxon>Rubiaceae</taxon>
        <taxon>Cinchonoideae</taxon>
        <taxon>Cinchoneae</taxon>
        <taxon>Cinchona</taxon>
    </lineage>
</organism>
<dbReference type="SUPFAM" id="SSF53697">
    <property type="entry name" value="SIS domain"/>
    <property type="match status" value="1"/>
</dbReference>
<dbReference type="EMBL" id="JBJUIK010000001">
    <property type="protein sequence ID" value="KAL3539148.1"/>
    <property type="molecule type" value="Genomic_DNA"/>
</dbReference>
<sequence length="158" mass="17895">MHFYDVDTLSEELKSHWLEMEVVVVGNLKESFYDLLIDIFSIFKLEIISLLYDKVKEVLKLDQEMKDHAELLINGQSLLVFGRGYNYATALEVDHNLPIVVIASCDARFSKQQSVIQQLHAWTGRLVVMCSEGDSTSVSVGGSWQVIEALMLRIVSSL</sequence>
<evidence type="ECO:0000313" key="1">
    <source>
        <dbReference type="EMBL" id="KAL3539148.1"/>
    </source>
</evidence>
<reference evidence="1 2" key="1">
    <citation type="submission" date="2024-11" db="EMBL/GenBank/DDBJ databases">
        <title>A near-complete genome assembly of Cinchona calisaya.</title>
        <authorList>
            <person name="Lian D.C."/>
            <person name="Zhao X.W."/>
            <person name="Wei L."/>
        </authorList>
    </citation>
    <scope>NUCLEOTIDE SEQUENCE [LARGE SCALE GENOMIC DNA]</scope>
    <source>
        <tissue evidence="1">Nenye</tissue>
    </source>
</reference>